<dbReference type="EMBL" id="CP157940">
    <property type="protein sequence ID" value="XBS52791.1"/>
    <property type="molecule type" value="Genomic_DNA"/>
</dbReference>
<sequence length="344" mass="40245">MTVDKEWWRIIPVSINNAYGDPLTDIQIMDTYDKINKLYENNMRMSLCTKAVPSKEVYEILKTLPSDLKKMMFFQYSLTALDEGGYSFKEREEAIYRLYEILGQVTLMIRPVIPGKNDNIEDMTKIIQVASKTGRQVILGGIHDENKRKVLDEKFYEKVINLCQEYGVEYFNKTSCAAANQFQCDCWMHDLGTPINLEILDFLEYDYYIKNDRVVLRQATTGDLNFVKIITKSKPYTERLLNNYNILSFKINDNILECTSSWFSWSNNISCKIACDYCIIRKIDYLLANRKIGCFPGEINKIETKHNKQVNEQNCIKKENISEMISYDNLRKVQECRAHAILNF</sequence>
<organism evidence="1">
    <name type="scientific">Lacrimispora sp. BS-2</name>
    <dbReference type="NCBI Taxonomy" id="3151850"/>
    <lineage>
        <taxon>Bacteria</taxon>
        <taxon>Bacillati</taxon>
        <taxon>Bacillota</taxon>
        <taxon>Clostridia</taxon>
        <taxon>Lachnospirales</taxon>
        <taxon>Lachnospiraceae</taxon>
        <taxon>Lacrimispora</taxon>
    </lineage>
</organism>
<dbReference type="AlphaFoldDB" id="A0AAU7PLW6"/>
<dbReference type="RefSeq" id="WP_349944467.1">
    <property type="nucleotide sequence ID" value="NZ_CP157940.1"/>
</dbReference>
<accession>A0AAU7PLW6</accession>
<evidence type="ECO:0008006" key="2">
    <source>
        <dbReference type="Google" id="ProtNLM"/>
    </source>
</evidence>
<dbReference type="InterPro" id="IPR058240">
    <property type="entry name" value="rSAM_sf"/>
</dbReference>
<reference evidence="1" key="1">
    <citation type="submission" date="2024-06" db="EMBL/GenBank/DDBJ databases">
        <title>Lacrimispora cavernae sp. nov., a novel anaerobe isolated from bat guano pile inside a cave.</title>
        <authorList>
            <person name="Miller S.L."/>
            <person name="Lu N."/>
            <person name="King J."/>
            <person name="Sankaranarayanan K."/>
            <person name="Lawson P.A."/>
        </authorList>
    </citation>
    <scope>NUCLEOTIDE SEQUENCE</scope>
    <source>
        <strain evidence="1">BS-2</strain>
    </source>
</reference>
<protein>
    <recommendedName>
        <fullName evidence="2">Radical SAM protein</fullName>
    </recommendedName>
</protein>
<evidence type="ECO:0000313" key="1">
    <source>
        <dbReference type="EMBL" id="XBS52791.1"/>
    </source>
</evidence>
<dbReference type="SUPFAM" id="SSF102114">
    <property type="entry name" value="Radical SAM enzymes"/>
    <property type="match status" value="1"/>
</dbReference>
<name>A0AAU7PLW6_9FIRM</name>
<gene>
    <name evidence="1" type="ORF">ABFV83_13175</name>
</gene>
<proteinExistence type="predicted"/>